<keyword evidence="5" id="KW-0539">Nucleus</keyword>
<evidence type="ECO:0000256" key="4">
    <source>
        <dbReference type="ARBA" id="ARBA00023125"/>
    </source>
</evidence>
<dbReference type="InterPro" id="IPR040855">
    <property type="entry name" value="ORC_WH_C"/>
</dbReference>
<evidence type="ECO:0000259" key="7">
    <source>
        <dbReference type="Pfam" id="PF07034"/>
    </source>
</evidence>
<dbReference type="GO" id="GO:0005656">
    <property type="term" value="C:nuclear pre-replicative complex"/>
    <property type="evidence" value="ECO:0007669"/>
    <property type="project" value="TreeGrafter"/>
</dbReference>
<proteinExistence type="inferred from homology"/>
<feature type="region of interest" description="Disordered" evidence="6">
    <location>
        <begin position="571"/>
        <end position="617"/>
    </location>
</feature>
<evidence type="ECO:0000256" key="6">
    <source>
        <dbReference type="SAM" id="MobiDB-lite"/>
    </source>
</evidence>
<organism evidence="9 10">
    <name type="scientific">Fistulina hepatica ATCC 64428</name>
    <dbReference type="NCBI Taxonomy" id="1128425"/>
    <lineage>
        <taxon>Eukaryota</taxon>
        <taxon>Fungi</taxon>
        <taxon>Dikarya</taxon>
        <taxon>Basidiomycota</taxon>
        <taxon>Agaricomycotina</taxon>
        <taxon>Agaricomycetes</taxon>
        <taxon>Agaricomycetidae</taxon>
        <taxon>Agaricales</taxon>
        <taxon>Fistulinaceae</taxon>
        <taxon>Fistulina</taxon>
    </lineage>
</organism>
<dbReference type="PANTHER" id="PTHR12748">
    <property type="entry name" value="ORIGIN RECOGNITION COMPLEX SUBUNIT 3"/>
    <property type="match status" value="1"/>
</dbReference>
<dbReference type="OrthoDB" id="10265211at2759"/>
<dbReference type="InterPro" id="IPR045667">
    <property type="entry name" value="ORC3_N"/>
</dbReference>
<comment type="similarity">
    <text evidence="2">Belongs to the ORC3 family.</text>
</comment>
<dbReference type="Pfam" id="PF07034">
    <property type="entry name" value="ORC3_N"/>
    <property type="match status" value="1"/>
</dbReference>
<feature type="non-terminal residue" evidence="9">
    <location>
        <position position="1"/>
    </location>
</feature>
<protein>
    <submittedName>
        <fullName evidence="9">Uncharacterized protein</fullName>
    </submittedName>
</protein>
<dbReference type="GO" id="GO:0005664">
    <property type="term" value="C:nuclear origin of replication recognition complex"/>
    <property type="evidence" value="ECO:0007669"/>
    <property type="project" value="InterPro"/>
</dbReference>
<keyword evidence="3" id="KW-0235">DNA replication</keyword>
<dbReference type="Pfam" id="PF18137">
    <property type="entry name" value="WHD_ORC"/>
    <property type="match status" value="1"/>
</dbReference>
<gene>
    <name evidence="9" type="ORF">FISHEDRAFT_40796</name>
</gene>
<accession>A0A0D7AEH6</accession>
<evidence type="ECO:0000256" key="1">
    <source>
        <dbReference type="ARBA" id="ARBA00004123"/>
    </source>
</evidence>
<sequence length="663" mass="75241">RLREYLVVWKKCLDQIRSIVHTMHAPICADIIDHIYDSPLPGLPYPEVPVVAVHNCSVAPWFLGQVASQLSDIHEDRHSILHFSSADFPNLTSAMRALVTGFIVDKERVVPPRRHGASSLVNYDINMLVSWHKAQLGISERVAARPALITITDVDPDNPQKLVAILHDFEGFDASVMQDIFYICSLHIHELPLVFILALASPPAPSFIHMAYPRATLALLRVSTAIVPAGQEMFESIVYKTFFSPDFRPDIMIGPTALNTLLDYISRHHASLDSLLTILQLAHLKHFDNDPLTALVRRIPTDDDMKPLIDPLLTRFAQILSTDAEAWRNLDEDGLVASVDEARAQFHARAARLKLGICVLDVVNQFMAHERYKPPFTSGVQIATDVLARVPSTRIKGLMRMVCKLRPTQGPRLMQDLCALYEELPRDMYEAEAEAHAKINELLSLEDDEEMVGEQPMKVAIGAFGLWLEEYVESLTEPLEEASLYEIWYMGCAPFPIDLINPAVRPSIINGLLHPHDYAALDSDADTQHALWELTDTGILFARYLDSGRMINVYDWFESFQVVLETQRQQARARRNKKQGRKSRIASRSPTKSPRKRTRKNVQAEDEMQDTNEDMDESKWTMQVHARFMRALHELDYLGFIKHTNRKADHILKTVFEVADVLS</sequence>
<evidence type="ECO:0000259" key="8">
    <source>
        <dbReference type="Pfam" id="PF18137"/>
    </source>
</evidence>
<feature type="compositionally biased region" description="Basic residues" evidence="6">
    <location>
        <begin position="571"/>
        <end position="585"/>
    </location>
</feature>
<dbReference type="GO" id="GO:0031261">
    <property type="term" value="C:DNA replication preinitiation complex"/>
    <property type="evidence" value="ECO:0007669"/>
    <property type="project" value="TreeGrafter"/>
</dbReference>
<dbReference type="EMBL" id="KN881721">
    <property type="protein sequence ID" value="KIY49747.1"/>
    <property type="molecule type" value="Genomic_DNA"/>
</dbReference>
<reference evidence="9 10" key="1">
    <citation type="journal article" date="2015" name="Fungal Genet. Biol.">
        <title>Evolution of novel wood decay mechanisms in Agaricales revealed by the genome sequences of Fistulina hepatica and Cylindrobasidium torrendii.</title>
        <authorList>
            <person name="Floudas D."/>
            <person name="Held B.W."/>
            <person name="Riley R."/>
            <person name="Nagy L.G."/>
            <person name="Koehler G."/>
            <person name="Ransdell A.S."/>
            <person name="Younus H."/>
            <person name="Chow J."/>
            <person name="Chiniquy J."/>
            <person name="Lipzen A."/>
            <person name="Tritt A."/>
            <person name="Sun H."/>
            <person name="Haridas S."/>
            <person name="LaButti K."/>
            <person name="Ohm R.A."/>
            <person name="Kues U."/>
            <person name="Blanchette R.A."/>
            <person name="Grigoriev I.V."/>
            <person name="Minto R.E."/>
            <person name="Hibbett D.S."/>
        </authorList>
    </citation>
    <scope>NUCLEOTIDE SEQUENCE [LARGE SCALE GENOMIC DNA]</scope>
    <source>
        <strain evidence="9 10">ATCC 64428</strain>
    </source>
</reference>
<name>A0A0D7AEH6_9AGAR</name>
<feature type="domain" description="Origin recognition complex subunit 3 N-terminal" evidence="7">
    <location>
        <begin position="5"/>
        <end position="295"/>
    </location>
</feature>
<dbReference type="GO" id="GO:0003688">
    <property type="term" value="F:DNA replication origin binding"/>
    <property type="evidence" value="ECO:0007669"/>
    <property type="project" value="TreeGrafter"/>
</dbReference>
<dbReference type="Proteomes" id="UP000054144">
    <property type="component" value="Unassembled WGS sequence"/>
</dbReference>
<keyword evidence="4" id="KW-0238">DNA-binding</keyword>
<evidence type="ECO:0000313" key="9">
    <source>
        <dbReference type="EMBL" id="KIY49747.1"/>
    </source>
</evidence>
<comment type="subcellular location">
    <subcellularLocation>
        <location evidence="1">Nucleus</location>
    </subcellularLocation>
</comment>
<feature type="domain" description="Origin recognition complex subunit 3 winged helix C-terminal" evidence="8">
    <location>
        <begin position="505"/>
        <end position="656"/>
    </location>
</feature>
<evidence type="ECO:0000256" key="2">
    <source>
        <dbReference type="ARBA" id="ARBA00010977"/>
    </source>
</evidence>
<dbReference type="GO" id="GO:0006270">
    <property type="term" value="P:DNA replication initiation"/>
    <property type="evidence" value="ECO:0007669"/>
    <property type="project" value="TreeGrafter"/>
</dbReference>
<feature type="compositionally biased region" description="Acidic residues" evidence="6">
    <location>
        <begin position="604"/>
        <end position="616"/>
    </location>
</feature>
<evidence type="ECO:0000256" key="5">
    <source>
        <dbReference type="ARBA" id="ARBA00023242"/>
    </source>
</evidence>
<keyword evidence="10" id="KW-1185">Reference proteome</keyword>
<dbReference type="InterPro" id="IPR020795">
    <property type="entry name" value="ORC3"/>
</dbReference>
<dbReference type="AlphaFoldDB" id="A0A0D7AEH6"/>
<dbReference type="PANTHER" id="PTHR12748:SF0">
    <property type="entry name" value="ORIGIN RECOGNITION COMPLEX SUBUNIT 3"/>
    <property type="match status" value="1"/>
</dbReference>
<evidence type="ECO:0000313" key="10">
    <source>
        <dbReference type="Proteomes" id="UP000054144"/>
    </source>
</evidence>
<evidence type="ECO:0000256" key="3">
    <source>
        <dbReference type="ARBA" id="ARBA00022705"/>
    </source>
</evidence>
<dbReference type="CDD" id="cd20704">
    <property type="entry name" value="Orc3"/>
    <property type="match status" value="1"/>
</dbReference>